<feature type="chain" id="PRO_5032938807" description="Amine oxidase domain-containing protein" evidence="1">
    <location>
        <begin position="24"/>
        <end position="479"/>
    </location>
</feature>
<evidence type="ECO:0000313" key="2">
    <source>
        <dbReference type="EMBL" id="QSZ36847.1"/>
    </source>
</evidence>
<evidence type="ECO:0000256" key="1">
    <source>
        <dbReference type="SAM" id="SignalP"/>
    </source>
</evidence>
<keyword evidence="3" id="KW-1185">Reference proteome</keyword>
<dbReference type="Gene3D" id="3.30.70.1990">
    <property type="match status" value="1"/>
</dbReference>
<dbReference type="EMBL" id="CP063411">
    <property type="protein sequence ID" value="QSZ36847.1"/>
    <property type="molecule type" value="Genomic_DNA"/>
</dbReference>
<evidence type="ECO:0000313" key="3">
    <source>
        <dbReference type="Proteomes" id="UP000672032"/>
    </source>
</evidence>
<dbReference type="Gene3D" id="1.10.405.20">
    <property type="match status" value="1"/>
</dbReference>
<protein>
    <recommendedName>
        <fullName evidence="4">Amine oxidase domain-containing protein</fullName>
    </recommendedName>
</protein>
<name>A0A8A3PMZ9_9HELO</name>
<reference evidence="2" key="1">
    <citation type="submission" date="2020-10" db="EMBL/GenBank/DDBJ databases">
        <title>Genome Sequence of Monilinia vaccinii-corymbosi Sheds Light on Mummy Berry Disease Infection of Blueberry and Mating Type.</title>
        <authorList>
            <person name="Yow A.G."/>
            <person name="Zhang Y."/>
            <person name="Bansal K."/>
            <person name="Eacker S.M."/>
            <person name="Sullivan S."/>
            <person name="Liachko I."/>
            <person name="Cubeta M.A."/>
            <person name="Rollins J.A."/>
            <person name="Ashrafi H."/>
        </authorList>
    </citation>
    <scope>NUCLEOTIDE SEQUENCE</scope>
    <source>
        <strain evidence="2">RL-1</strain>
    </source>
</reference>
<dbReference type="Proteomes" id="UP000672032">
    <property type="component" value="Chromosome 7"/>
</dbReference>
<dbReference type="InterPro" id="IPR036188">
    <property type="entry name" value="FAD/NAD-bd_sf"/>
</dbReference>
<proteinExistence type="predicted"/>
<organism evidence="2 3">
    <name type="scientific">Monilinia vaccinii-corymbosi</name>
    <dbReference type="NCBI Taxonomy" id="61207"/>
    <lineage>
        <taxon>Eukaryota</taxon>
        <taxon>Fungi</taxon>
        <taxon>Dikarya</taxon>
        <taxon>Ascomycota</taxon>
        <taxon>Pezizomycotina</taxon>
        <taxon>Leotiomycetes</taxon>
        <taxon>Helotiales</taxon>
        <taxon>Sclerotiniaceae</taxon>
        <taxon>Monilinia</taxon>
    </lineage>
</organism>
<dbReference type="Gene3D" id="3.50.50.60">
    <property type="entry name" value="FAD/NAD(P)-binding domain"/>
    <property type="match status" value="1"/>
</dbReference>
<dbReference type="OrthoDB" id="68575at2759"/>
<dbReference type="Pfam" id="PF13450">
    <property type="entry name" value="NAD_binding_8"/>
    <property type="match status" value="1"/>
</dbReference>
<evidence type="ECO:0008006" key="4">
    <source>
        <dbReference type="Google" id="ProtNLM"/>
    </source>
</evidence>
<feature type="signal peptide" evidence="1">
    <location>
        <begin position="1"/>
        <end position="23"/>
    </location>
</feature>
<dbReference type="SUPFAM" id="SSF51905">
    <property type="entry name" value="FAD/NAD(P)-binding domain"/>
    <property type="match status" value="1"/>
</dbReference>
<accession>A0A8A3PMZ9</accession>
<sequence length="479" mass="52220">MVLLTSKLLLLASTTVSIGAVTAKVTNTHKSVTINHVSYHKVECIERDVVVVGGGSSGTYAAIGLIDAKKSVAVIDNHDRMGGHTNTYKDPTTGHTEDYGVMVFHDIDLVKQYAARLNVTLALNDRFNSTASTVYADFRTGIQNSTYSTSIDALTTGFERYAAQLQKYPYVETGFDLPSPVPEDLLLCFGDFAIKYQLGNEFVAFLFSFAQGLGDFLSKPTLYVFKNVGMGVLENFNAGFLSTPAHDNSLIYKNAQGIIGEENVFLNSKIVAVNRSGHCAQVLISTPSGYKFIDAKKLVFTIPPKIHNLAGWDLSASEKTLFSQFNSSGYYSGVFGNTGLPTGVSVMNVADNTPYGLPPLPAGYIISSTAIPKVFNLYFGSPTSLTDDDVRAAMLAELHKLRIANMTDSYPKLLAYARHEPFELWVPAEAIAAGFYRELYGLQGQRNTFYTGAAFHTHDSSLLWEFTEALIPKITASLS</sequence>
<dbReference type="AlphaFoldDB" id="A0A8A3PMZ9"/>
<gene>
    <name evidence="2" type="ORF">DSL72_006730</name>
</gene>
<keyword evidence="1" id="KW-0732">Signal</keyword>